<accession>A0A839JXA9</accession>
<feature type="transmembrane region" description="Helical" evidence="2">
    <location>
        <begin position="50"/>
        <end position="73"/>
    </location>
</feature>
<keyword evidence="4" id="KW-1185">Reference proteome</keyword>
<name>A0A839JXA9_9FIRM</name>
<proteinExistence type="predicted"/>
<dbReference type="RefSeq" id="WP_228351652.1">
    <property type="nucleotide sequence ID" value="NZ_JACEGA010000001.1"/>
</dbReference>
<feature type="transmembrane region" description="Helical" evidence="2">
    <location>
        <begin position="135"/>
        <end position="155"/>
    </location>
</feature>
<reference evidence="3 4" key="1">
    <citation type="submission" date="2020-07" db="EMBL/GenBank/DDBJ databases">
        <title>Characterization and genome sequencing of isolate MD1, a novel member within the family Lachnospiraceae.</title>
        <authorList>
            <person name="Rettenmaier R."/>
            <person name="Di Bello L."/>
            <person name="Zinser C."/>
            <person name="Scheitz K."/>
            <person name="Liebl W."/>
            <person name="Zverlov V."/>
        </authorList>
    </citation>
    <scope>NUCLEOTIDE SEQUENCE [LARGE SCALE GENOMIC DNA]</scope>
    <source>
        <strain evidence="3 4">MD1</strain>
    </source>
</reference>
<feature type="transmembrane region" description="Helical" evidence="2">
    <location>
        <begin position="214"/>
        <end position="232"/>
    </location>
</feature>
<evidence type="ECO:0000313" key="3">
    <source>
        <dbReference type="EMBL" id="MBB2181914.1"/>
    </source>
</evidence>
<organism evidence="3 4">
    <name type="scientific">Variimorphobacter saccharofermentans</name>
    <dbReference type="NCBI Taxonomy" id="2755051"/>
    <lineage>
        <taxon>Bacteria</taxon>
        <taxon>Bacillati</taxon>
        <taxon>Bacillota</taxon>
        <taxon>Clostridia</taxon>
        <taxon>Lachnospirales</taxon>
        <taxon>Lachnospiraceae</taxon>
        <taxon>Variimorphobacter</taxon>
    </lineage>
</organism>
<keyword evidence="2" id="KW-1133">Transmembrane helix</keyword>
<dbReference type="EMBL" id="JACEGA010000001">
    <property type="protein sequence ID" value="MBB2181914.1"/>
    <property type="molecule type" value="Genomic_DNA"/>
</dbReference>
<keyword evidence="2" id="KW-0472">Membrane</keyword>
<feature type="transmembrane region" description="Helical" evidence="2">
    <location>
        <begin position="20"/>
        <end position="38"/>
    </location>
</feature>
<sequence length="340" mass="38377">MMPLLVFRERVKNIYHRYDIYIKPVIKFIFAFIAFQMINREIGYDTRLESLPVILGLSLLSAITPSAVMVLLATGVAILHVYVASPILSIIIVVLLLIIYFLFARFTPHLGYVLLAVPILYFLKVPYLMPILLGIVSTPIAIIPMACGVVVYYIIRVIQTAVTMQVNTTVDDILQLYTYVMDSIIDNKQMILSIVIFALILIVVYYVRKLKFDYAFEISIAAGALASILGFLISDFLFGQSDKILSMILGTLASAAIVYIIQFFQLTLDYSGVENVQFEDDVYYYYVKAVPKVTVTTPQMKVKHINTKNAEKGSVNAAQNQDDLEDDEEYDDEDDGYSDN</sequence>
<dbReference type="AlphaFoldDB" id="A0A839JXA9"/>
<feature type="transmembrane region" description="Helical" evidence="2">
    <location>
        <begin position="244"/>
        <end position="264"/>
    </location>
</feature>
<comment type="caution">
    <text evidence="3">The sequence shown here is derived from an EMBL/GenBank/DDBJ whole genome shotgun (WGS) entry which is preliminary data.</text>
</comment>
<feature type="compositionally biased region" description="Acidic residues" evidence="1">
    <location>
        <begin position="322"/>
        <end position="340"/>
    </location>
</feature>
<feature type="transmembrane region" description="Helical" evidence="2">
    <location>
        <begin position="190"/>
        <end position="208"/>
    </location>
</feature>
<feature type="transmembrane region" description="Helical" evidence="2">
    <location>
        <begin position="79"/>
        <end position="103"/>
    </location>
</feature>
<dbReference type="Proteomes" id="UP000574276">
    <property type="component" value="Unassembled WGS sequence"/>
</dbReference>
<feature type="region of interest" description="Disordered" evidence="1">
    <location>
        <begin position="311"/>
        <end position="340"/>
    </location>
</feature>
<keyword evidence="2" id="KW-0812">Transmembrane</keyword>
<evidence type="ECO:0000256" key="2">
    <source>
        <dbReference type="SAM" id="Phobius"/>
    </source>
</evidence>
<evidence type="ECO:0000256" key="1">
    <source>
        <dbReference type="SAM" id="MobiDB-lite"/>
    </source>
</evidence>
<evidence type="ECO:0000313" key="4">
    <source>
        <dbReference type="Proteomes" id="UP000574276"/>
    </source>
</evidence>
<gene>
    <name evidence="3" type="ORF">H0486_03375</name>
</gene>
<protein>
    <submittedName>
        <fullName evidence="3">ABC transporter permease</fullName>
    </submittedName>
</protein>